<keyword evidence="2" id="KW-0539">Nucleus</keyword>
<dbReference type="Proteomes" id="UP001497392">
    <property type="component" value="Unassembled WGS sequence"/>
</dbReference>
<dbReference type="PANTHER" id="PTHR46527">
    <property type="entry name" value="NUCLEOPORIN-LIKE PROTEIN 2"/>
    <property type="match status" value="1"/>
</dbReference>
<feature type="region of interest" description="Disordered" evidence="3">
    <location>
        <begin position="1"/>
        <end position="99"/>
    </location>
</feature>
<organism evidence="4 5">
    <name type="scientific">Coccomyxa viridis</name>
    <dbReference type="NCBI Taxonomy" id="1274662"/>
    <lineage>
        <taxon>Eukaryota</taxon>
        <taxon>Viridiplantae</taxon>
        <taxon>Chlorophyta</taxon>
        <taxon>core chlorophytes</taxon>
        <taxon>Trebouxiophyceae</taxon>
        <taxon>Trebouxiophyceae incertae sedis</taxon>
        <taxon>Coccomyxaceae</taxon>
        <taxon>Coccomyxa</taxon>
    </lineage>
</organism>
<comment type="caution">
    <text evidence="4">The sequence shown here is derived from an EMBL/GenBank/DDBJ whole genome shotgun (WGS) entry which is preliminary data.</text>
</comment>
<protein>
    <submittedName>
        <fullName evidence="4">G6331 protein</fullName>
    </submittedName>
</protein>
<evidence type="ECO:0000313" key="4">
    <source>
        <dbReference type="EMBL" id="CAL5223767.1"/>
    </source>
</evidence>
<keyword evidence="5" id="KW-1185">Reference proteome</keyword>
<evidence type="ECO:0000256" key="3">
    <source>
        <dbReference type="SAM" id="MobiDB-lite"/>
    </source>
</evidence>
<feature type="compositionally biased region" description="Low complexity" evidence="3">
    <location>
        <begin position="309"/>
        <end position="324"/>
    </location>
</feature>
<evidence type="ECO:0000256" key="1">
    <source>
        <dbReference type="ARBA" id="ARBA00004123"/>
    </source>
</evidence>
<feature type="compositionally biased region" description="Polar residues" evidence="3">
    <location>
        <begin position="339"/>
        <end position="349"/>
    </location>
</feature>
<feature type="compositionally biased region" description="Low complexity" evidence="3">
    <location>
        <begin position="243"/>
        <end position="261"/>
    </location>
</feature>
<evidence type="ECO:0000313" key="5">
    <source>
        <dbReference type="Proteomes" id="UP001497392"/>
    </source>
</evidence>
<evidence type="ECO:0000256" key="2">
    <source>
        <dbReference type="ARBA" id="ARBA00023242"/>
    </source>
</evidence>
<reference evidence="4 5" key="1">
    <citation type="submission" date="2024-06" db="EMBL/GenBank/DDBJ databases">
        <authorList>
            <person name="Kraege A."/>
            <person name="Thomma B."/>
        </authorList>
    </citation>
    <scope>NUCLEOTIDE SEQUENCE [LARGE SCALE GENOMIC DNA]</scope>
</reference>
<sequence length="383" mass="40928">MGRRSNYDNRGFQQQQGGGDQQGGGVFGRLSQQPQQQQQRQADTRQGGWGTGYRGNQGQQERGQNRFGAFNQEQDDRWNPNQTQGRGGQRRDKPQQAADWRAVVRDDVKTEQQQPPWPFTCYAHQRGGPNDMAGDFSYEEVRWYQMEAAKSGKPLASLMADFNASRKAQEQQFQALLRMNHPPSLSNVPPSEPPNPFTAQQNPFQPATPFGQIVGAFGANPAAMPPSPAFGSGFAPSLAQSMPTAGPFTSSSSSFGGQPQATPTPFGSQPKHAFGQPAAPQQSSFPFGQGASGTPGGASNAFGFGGSSPAGTTFGAQQQQQQPQHIGAFGSDFQKSGAAGNSSTSQEQGQADRVPAGDSDNPWLAHSFQQGKIPETPPPPEVC</sequence>
<dbReference type="InterPro" id="IPR051767">
    <property type="entry name" value="Nucleoporin_NUP42"/>
</dbReference>
<dbReference type="PANTHER" id="PTHR46527:SF1">
    <property type="entry name" value="NUCLEOPORIN NUP42"/>
    <property type="match status" value="1"/>
</dbReference>
<feature type="compositionally biased region" description="Low complexity" evidence="3">
    <location>
        <begin position="56"/>
        <end position="66"/>
    </location>
</feature>
<dbReference type="EMBL" id="CAXHTA020000009">
    <property type="protein sequence ID" value="CAL5223767.1"/>
    <property type="molecule type" value="Genomic_DNA"/>
</dbReference>
<accession>A0ABP1G1Q3</accession>
<proteinExistence type="predicted"/>
<feature type="region of interest" description="Disordered" evidence="3">
    <location>
        <begin position="241"/>
        <end position="383"/>
    </location>
</feature>
<name>A0ABP1G1Q3_9CHLO</name>
<gene>
    <name evidence="4" type="primary">g6331</name>
    <name evidence="4" type="ORF">VP750_LOCUS5426</name>
</gene>
<feature type="compositionally biased region" description="Low complexity" evidence="3">
    <location>
        <begin position="32"/>
        <end position="41"/>
    </location>
</feature>
<comment type="subcellular location">
    <subcellularLocation>
        <location evidence="1">Nucleus</location>
    </subcellularLocation>
</comment>
<feature type="compositionally biased region" description="Gly residues" evidence="3">
    <location>
        <begin position="16"/>
        <end position="27"/>
    </location>
</feature>
<feature type="region of interest" description="Disordered" evidence="3">
    <location>
        <begin position="183"/>
        <end position="207"/>
    </location>
</feature>